<evidence type="ECO:0000313" key="1">
    <source>
        <dbReference type="EMBL" id="KAK5949395.1"/>
    </source>
</evidence>
<dbReference type="AlphaFoldDB" id="A0AAN8EGZ6"/>
<protein>
    <submittedName>
        <fullName evidence="1">Uncharacterized protein</fullName>
    </submittedName>
</protein>
<proteinExistence type="predicted"/>
<dbReference type="Proteomes" id="UP001316803">
    <property type="component" value="Unassembled WGS sequence"/>
</dbReference>
<evidence type="ECO:0000313" key="2">
    <source>
        <dbReference type="Proteomes" id="UP001316803"/>
    </source>
</evidence>
<organism evidence="1 2">
    <name type="scientific">Knufia fluminis</name>
    <dbReference type="NCBI Taxonomy" id="191047"/>
    <lineage>
        <taxon>Eukaryota</taxon>
        <taxon>Fungi</taxon>
        <taxon>Dikarya</taxon>
        <taxon>Ascomycota</taxon>
        <taxon>Pezizomycotina</taxon>
        <taxon>Eurotiomycetes</taxon>
        <taxon>Chaetothyriomycetidae</taxon>
        <taxon>Chaetothyriales</taxon>
        <taxon>Trichomeriaceae</taxon>
        <taxon>Knufia</taxon>
    </lineage>
</organism>
<gene>
    <name evidence="1" type="ORF">OHC33_009568</name>
</gene>
<sequence length="238" mass="26288">MHHLFDFVAGIAVTVLPKLEELTFVLCFESPLQSAEREPDRSAETQNSEFQKITQQLRQAYTTGAFPGLRHGIVVSPNIAPNTKSRHDGQYDAGVRVIGVSDIVGGATTYNDVMAVKLSGPQADTTWMVFHNLPPHNQATSAPTMRQTTGKISDILQYLQVTTGGSWQDTLTGTRVPTSFLRSERGFDSGLTRCKLDITVRDFEPAAMDTPESLMWSRLQKKCGLLAPRTVPIELPRE</sequence>
<comment type="caution">
    <text evidence="1">The sequence shown here is derived from an EMBL/GenBank/DDBJ whole genome shotgun (WGS) entry which is preliminary data.</text>
</comment>
<keyword evidence="2" id="KW-1185">Reference proteome</keyword>
<name>A0AAN8EGZ6_9EURO</name>
<reference evidence="1 2" key="1">
    <citation type="submission" date="2022-12" db="EMBL/GenBank/DDBJ databases">
        <title>Genomic features and morphological characterization of a novel Knufia sp. strain isolated from spacecraft assembly facility.</title>
        <authorList>
            <person name="Teixeira M."/>
            <person name="Chander A.M."/>
            <person name="Stajich J.E."/>
            <person name="Venkateswaran K."/>
        </authorList>
    </citation>
    <scope>NUCLEOTIDE SEQUENCE [LARGE SCALE GENOMIC DNA]</scope>
    <source>
        <strain evidence="1 2">FJI-L2-BK-P2</strain>
    </source>
</reference>
<accession>A0AAN8EGZ6</accession>
<dbReference type="EMBL" id="JAKLMC020000036">
    <property type="protein sequence ID" value="KAK5949395.1"/>
    <property type="molecule type" value="Genomic_DNA"/>
</dbReference>